<organism evidence="1 2">
    <name type="scientific">Dichanthelium oligosanthes</name>
    <dbReference type="NCBI Taxonomy" id="888268"/>
    <lineage>
        <taxon>Eukaryota</taxon>
        <taxon>Viridiplantae</taxon>
        <taxon>Streptophyta</taxon>
        <taxon>Embryophyta</taxon>
        <taxon>Tracheophyta</taxon>
        <taxon>Spermatophyta</taxon>
        <taxon>Magnoliopsida</taxon>
        <taxon>Liliopsida</taxon>
        <taxon>Poales</taxon>
        <taxon>Poaceae</taxon>
        <taxon>PACMAD clade</taxon>
        <taxon>Panicoideae</taxon>
        <taxon>Panicodae</taxon>
        <taxon>Paniceae</taxon>
        <taxon>Dichantheliinae</taxon>
        <taxon>Dichanthelium</taxon>
    </lineage>
</organism>
<gene>
    <name evidence="1" type="ORF">BAE44_0012331</name>
</gene>
<evidence type="ECO:0000313" key="1">
    <source>
        <dbReference type="EMBL" id="OEL26650.1"/>
    </source>
</evidence>
<dbReference type="AlphaFoldDB" id="A0A1E5VNF3"/>
<dbReference type="EMBL" id="LWDX02034148">
    <property type="protein sequence ID" value="OEL26650.1"/>
    <property type="molecule type" value="Genomic_DNA"/>
</dbReference>
<dbReference type="Proteomes" id="UP000095767">
    <property type="component" value="Unassembled WGS sequence"/>
</dbReference>
<accession>A0A1E5VNF3</accession>
<protein>
    <submittedName>
        <fullName evidence="1">Uncharacterized protein</fullName>
    </submittedName>
</protein>
<keyword evidence="2" id="KW-1185">Reference proteome</keyword>
<name>A0A1E5VNF3_9POAL</name>
<feature type="non-terminal residue" evidence="1">
    <location>
        <position position="73"/>
    </location>
</feature>
<sequence>MRLRAVCERSGLIFFAVIRGEQQDLALHALDLEKKKAQLMPVPPGTLGSCCFRKTTCTLHGCDMDRVAYLTSL</sequence>
<reference evidence="1 2" key="1">
    <citation type="submission" date="2016-09" db="EMBL/GenBank/DDBJ databases">
        <title>The draft genome of Dichanthelium oligosanthes: A C3 panicoid grass species.</title>
        <authorList>
            <person name="Studer A.J."/>
            <person name="Schnable J.C."/>
            <person name="Brutnell T.P."/>
        </authorList>
    </citation>
    <scope>NUCLEOTIDE SEQUENCE [LARGE SCALE GENOMIC DNA]</scope>
    <source>
        <strain evidence="2">cv. Kellogg 1175</strain>
        <tissue evidence="1">Leaf</tissue>
    </source>
</reference>
<comment type="caution">
    <text evidence="1">The sequence shown here is derived from an EMBL/GenBank/DDBJ whole genome shotgun (WGS) entry which is preliminary data.</text>
</comment>
<evidence type="ECO:0000313" key="2">
    <source>
        <dbReference type="Proteomes" id="UP000095767"/>
    </source>
</evidence>
<proteinExistence type="predicted"/>